<protein>
    <submittedName>
        <fullName evidence="2">Helix-turn-helix domain-containing protein</fullName>
    </submittedName>
</protein>
<feature type="domain" description="Helix-turn-helix" evidence="1">
    <location>
        <begin position="3"/>
        <end position="54"/>
    </location>
</feature>
<reference evidence="3 4" key="1">
    <citation type="journal article" date="2017" name="Syst. Appl. Microbiol.">
        <title>Soybeans inoculated with root zone soils of Canadian native legumes harbour diverse and novel Bradyrhizobium spp. that possess agricultural potential.</title>
        <authorList>
            <person name="Bromfield E.S.P."/>
            <person name="Cloutier S."/>
            <person name="Tambong J.T."/>
            <person name="Tran Thi T.V."/>
        </authorList>
    </citation>
    <scope>NUCLEOTIDE SEQUENCE [LARGE SCALE GENOMIC DNA]</scope>
    <source>
        <strain evidence="3 4">323S2</strain>
    </source>
</reference>
<dbReference type="RefSeq" id="WP_166342067.1">
    <property type="nucleotide sequence ID" value="NZ_CP088280.1"/>
</dbReference>
<organism evidence="2">
    <name type="scientific">Bradyrhizobium barranii subsp. barranii</name>
    <dbReference type="NCBI Taxonomy" id="2823807"/>
    <lineage>
        <taxon>Bacteria</taxon>
        <taxon>Pseudomonadati</taxon>
        <taxon>Pseudomonadota</taxon>
        <taxon>Alphaproteobacteria</taxon>
        <taxon>Hyphomicrobiales</taxon>
        <taxon>Nitrobacteraceae</taxon>
        <taxon>Bradyrhizobium</taxon>
        <taxon>Bradyrhizobium barranii</taxon>
    </lineage>
</organism>
<evidence type="ECO:0000313" key="4">
    <source>
        <dbReference type="Proteomes" id="UP000564836"/>
    </source>
</evidence>
<accession>A0A7Z0QLJ1</accession>
<dbReference type="AlphaFoldDB" id="A0A7Z0QLJ1"/>
<dbReference type="SUPFAM" id="SSF46955">
    <property type="entry name" value="Putative DNA-binding domain"/>
    <property type="match status" value="1"/>
</dbReference>
<dbReference type="EMBL" id="CP088280">
    <property type="protein sequence ID" value="UGX97592.1"/>
    <property type="molecule type" value="Genomic_DNA"/>
</dbReference>
<proteinExistence type="predicted"/>
<evidence type="ECO:0000313" key="3">
    <source>
        <dbReference type="EMBL" id="UGX97592.1"/>
    </source>
</evidence>
<evidence type="ECO:0000259" key="1">
    <source>
        <dbReference type="Pfam" id="PF12728"/>
    </source>
</evidence>
<dbReference type="EMBL" id="JACBFH010000001">
    <property type="protein sequence ID" value="NYY95610.1"/>
    <property type="molecule type" value="Genomic_DNA"/>
</dbReference>
<dbReference type="InterPro" id="IPR009061">
    <property type="entry name" value="DNA-bd_dom_put_sf"/>
</dbReference>
<gene>
    <name evidence="3" type="ORF">G6321_00021615</name>
    <name evidence="2" type="ORF">G6321_46580</name>
</gene>
<dbReference type="Pfam" id="PF12728">
    <property type="entry name" value="HTH_17"/>
    <property type="match status" value="1"/>
</dbReference>
<reference evidence="2" key="2">
    <citation type="submission" date="2020-06" db="EMBL/GenBank/DDBJ databases">
        <title>Whole Genome Sequence of Bradyrhizobium sp. Strain 323S2.</title>
        <authorList>
            <person name="Bromfield E.S.P."/>
        </authorList>
    </citation>
    <scope>NUCLEOTIDE SEQUENCE [LARGE SCALE GENOMIC DNA]</scope>
    <source>
        <strain evidence="2">323S2</strain>
    </source>
</reference>
<reference evidence="3 4" key="3">
    <citation type="journal article" date="2022" name="Int. J. Syst. Evol. Microbiol.">
        <title>Strains of Bradyrhizobium barranii sp. nov. associated with legumes native to Canada are symbionts of soybeans and belong to different subspecies (subsp. barranii subsp. nov. and subsp. apii subsp. nov.) and symbiovars (sv. glycinearum and sv. septentrionale).</title>
        <authorList>
            <person name="Bromfield E.S.P."/>
            <person name="Cloutier S."/>
            <person name="Wasai-Hara S."/>
            <person name="Minamisawa K."/>
        </authorList>
    </citation>
    <scope>NUCLEOTIDE SEQUENCE [LARGE SCALE GENOMIC DNA]</scope>
    <source>
        <strain evidence="3 4">323S2</strain>
    </source>
</reference>
<dbReference type="Proteomes" id="UP000564836">
    <property type="component" value="Chromosome"/>
</dbReference>
<evidence type="ECO:0000313" key="2">
    <source>
        <dbReference type="EMBL" id="NYY95610.1"/>
    </source>
</evidence>
<sequence>MKLLSLDEVVSVTGLSRSSLAKKRCDGTGPAFFKIGRTVRYAAADVDAWILSRRRTSTWAANDNSNESGTQAA</sequence>
<name>A0A7Z0QLJ1_9BRAD</name>
<dbReference type="InterPro" id="IPR041657">
    <property type="entry name" value="HTH_17"/>
</dbReference>